<keyword evidence="11" id="KW-0966">Cell projection</keyword>
<dbReference type="EMBL" id="VIFK01000311">
    <property type="protein sequence ID" value="TQE97312.1"/>
    <property type="molecule type" value="Genomic_DNA"/>
</dbReference>
<feature type="transmembrane region" description="Helical" evidence="8">
    <location>
        <begin position="34"/>
        <end position="54"/>
    </location>
</feature>
<feature type="domain" description="Motility protein A N-terminal" evidence="10">
    <location>
        <begin position="4"/>
        <end position="93"/>
    </location>
</feature>
<dbReference type="GO" id="GO:0005886">
    <property type="term" value="C:plasma membrane"/>
    <property type="evidence" value="ECO:0007669"/>
    <property type="project" value="UniProtKB-SubCell"/>
</dbReference>
<accession>A0A540VKR2</accession>
<protein>
    <submittedName>
        <fullName evidence="11">Flagellar motor stator protein MotA</fullName>
    </submittedName>
</protein>
<evidence type="ECO:0000256" key="6">
    <source>
        <dbReference type="ARBA" id="ARBA00023136"/>
    </source>
</evidence>
<evidence type="ECO:0000256" key="5">
    <source>
        <dbReference type="ARBA" id="ARBA00022989"/>
    </source>
</evidence>
<dbReference type="NCBIfam" id="TIGR03818">
    <property type="entry name" value="MotA1"/>
    <property type="match status" value="1"/>
</dbReference>
<dbReference type="PANTHER" id="PTHR30433">
    <property type="entry name" value="CHEMOTAXIS PROTEIN MOTA"/>
    <property type="match status" value="1"/>
</dbReference>
<dbReference type="GO" id="GO:0015031">
    <property type="term" value="P:protein transport"/>
    <property type="evidence" value="ECO:0007669"/>
    <property type="project" value="UniProtKB-KW"/>
</dbReference>
<evidence type="ECO:0000259" key="9">
    <source>
        <dbReference type="Pfam" id="PF01618"/>
    </source>
</evidence>
<dbReference type="Pfam" id="PF01618">
    <property type="entry name" value="MotA_ExbB"/>
    <property type="match status" value="1"/>
</dbReference>
<keyword evidence="7" id="KW-0653">Protein transport</keyword>
<evidence type="ECO:0000256" key="3">
    <source>
        <dbReference type="ARBA" id="ARBA00022692"/>
    </source>
</evidence>
<evidence type="ECO:0000313" key="11">
    <source>
        <dbReference type="EMBL" id="TQE97312.1"/>
    </source>
</evidence>
<dbReference type="GO" id="GO:0006935">
    <property type="term" value="P:chemotaxis"/>
    <property type="evidence" value="ECO:0007669"/>
    <property type="project" value="InterPro"/>
</dbReference>
<feature type="domain" description="MotA/TolQ/ExbB proton channel" evidence="9">
    <location>
        <begin position="135"/>
        <end position="239"/>
    </location>
</feature>
<dbReference type="InterPro" id="IPR002898">
    <property type="entry name" value="MotA_ExbB_proton_chnl"/>
</dbReference>
<dbReference type="Proteomes" id="UP000315400">
    <property type="component" value="Unassembled WGS sequence"/>
</dbReference>
<comment type="caution">
    <text evidence="11">The sequence shown here is derived from an EMBL/GenBank/DDBJ whole genome shotgun (WGS) entry which is preliminary data.</text>
</comment>
<comment type="subcellular location">
    <subcellularLocation>
        <location evidence="1">Cell membrane</location>
        <topology evidence="1">Multi-pass membrane protein</topology>
    </subcellularLocation>
    <subcellularLocation>
        <location evidence="7">Membrane</location>
        <topology evidence="7">Multi-pass membrane protein</topology>
    </subcellularLocation>
</comment>
<evidence type="ECO:0000256" key="4">
    <source>
        <dbReference type="ARBA" id="ARBA00022779"/>
    </source>
</evidence>
<evidence type="ECO:0000256" key="8">
    <source>
        <dbReference type="SAM" id="Phobius"/>
    </source>
</evidence>
<evidence type="ECO:0000256" key="7">
    <source>
        <dbReference type="RuleBase" id="RU004057"/>
    </source>
</evidence>
<dbReference type="InterPro" id="IPR022522">
    <property type="entry name" value="Flagellar_motor_stator_MotA"/>
</dbReference>
<evidence type="ECO:0000256" key="1">
    <source>
        <dbReference type="ARBA" id="ARBA00004651"/>
    </source>
</evidence>
<keyword evidence="3 8" id="KW-0812">Transmembrane</keyword>
<evidence type="ECO:0000259" key="10">
    <source>
        <dbReference type="Pfam" id="PF20560"/>
    </source>
</evidence>
<dbReference type="GO" id="GO:0071978">
    <property type="term" value="P:bacterial-type flagellum-dependent swarming motility"/>
    <property type="evidence" value="ECO:0007669"/>
    <property type="project" value="InterPro"/>
</dbReference>
<keyword evidence="2" id="KW-1003">Cell membrane</keyword>
<dbReference type="InterPro" id="IPR046786">
    <property type="entry name" value="MotA_N"/>
</dbReference>
<organism evidence="11 12">
    <name type="scientific">Spiribacter salinus</name>
    <dbReference type="NCBI Taxonomy" id="1335746"/>
    <lineage>
        <taxon>Bacteria</taxon>
        <taxon>Pseudomonadati</taxon>
        <taxon>Pseudomonadota</taxon>
        <taxon>Gammaproteobacteria</taxon>
        <taxon>Chromatiales</taxon>
        <taxon>Ectothiorhodospiraceae</taxon>
        <taxon>Spiribacter</taxon>
    </lineage>
</organism>
<dbReference type="PANTHER" id="PTHR30433:SF4">
    <property type="entry name" value="MOTILITY PROTEIN A"/>
    <property type="match status" value="1"/>
</dbReference>
<keyword evidence="6 8" id="KW-0472">Membrane</keyword>
<comment type="similarity">
    <text evidence="7">Belongs to the exbB/tolQ family.</text>
</comment>
<dbReference type="AlphaFoldDB" id="A0A540VKR2"/>
<keyword evidence="5 8" id="KW-1133">Transmembrane helix</keyword>
<feature type="transmembrane region" description="Helical" evidence="8">
    <location>
        <begin position="7"/>
        <end position="28"/>
    </location>
</feature>
<keyword evidence="4" id="KW-0283">Flagellar rotation</keyword>
<evidence type="ECO:0000256" key="2">
    <source>
        <dbReference type="ARBA" id="ARBA00022475"/>
    </source>
</evidence>
<feature type="transmembrane region" description="Helical" evidence="8">
    <location>
        <begin position="174"/>
        <end position="193"/>
    </location>
</feature>
<sequence>MLLIIGWVIVLVVVFGGFVLSGGHIAALIHPVKIVMIAGAGIGAFIASCSPGALKAVKEALPKALKGEKYTKAVYTELLCLLYDLLNKVRRDGLMSIEGDVDDPAESEFFSKYPNLLSEHHLIEFICDYFRLMLSGSMDVHELESLMDQEIDTHHEEAEVPLNLLTKMGDSMPAFGIVAAVMGVVITMSSLHLPPQELGPMIGAALVGAFVGILFGYAIVGPIPVALEHKVTDEAKALEAVKATLLASIAGAPPAVAVEHGRKMLFSAHRPSFQELDEAVRGPR</sequence>
<gene>
    <name evidence="11" type="primary">motA</name>
    <name evidence="11" type="ORF">FKY71_16140</name>
</gene>
<keyword evidence="11" id="KW-0282">Flagellum</keyword>
<proteinExistence type="inferred from homology"/>
<dbReference type="InterPro" id="IPR047055">
    <property type="entry name" value="MotA-like"/>
</dbReference>
<keyword evidence="11" id="KW-0969">Cilium</keyword>
<keyword evidence="7" id="KW-0813">Transport</keyword>
<reference evidence="11 12" key="1">
    <citation type="submission" date="2019-06" db="EMBL/GenBank/DDBJ databases">
        <title>Metagenome assembled Genome of Spiribacter salinus SL48-SHIP from the microbial mat of Salt Lake 48 (Novosibirsk region, Russia).</title>
        <authorList>
            <person name="Shipova A."/>
            <person name="Rozanov A.S."/>
            <person name="Bryanskaya A.V."/>
            <person name="Peltek S.E."/>
        </authorList>
    </citation>
    <scope>NUCLEOTIDE SEQUENCE [LARGE SCALE GENOMIC DNA]</scope>
    <source>
        <strain evidence="11">SL48-SHIP-2</strain>
    </source>
</reference>
<dbReference type="Pfam" id="PF20560">
    <property type="entry name" value="MotA_N"/>
    <property type="match status" value="1"/>
</dbReference>
<name>A0A540VKR2_9GAMM</name>
<evidence type="ECO:0000313" key="12">
    <source>
        <dbReference type="Proteomes" id="UP000315400"/>
    </source>
</evidence>
<feature type="transmembrane region" description="Helical" evidence="8">
    <location>
        <begin position="199"/>
        <end position="220"/>
    </location>
</feature>